<feature type="domain" description="KAP NTPase" evidence="2">
    <location>
        <begin position="28"/>
        <end position="388"/>
    </location>
</feature>
<dbReference type="OrthoDB" id="88903at2"/>
<proteinExistence type="predicted"/>
<name>A0A0B7HWN6_9FLAO</name>
<protein>
    <recommendedName>
        <fullName evidence="2">KAP NTPase domain-containing protein</fullName>
    </recommendedName>
</protein>
<dbReference type="EMBL" id="CDOG01000012">
    <property type="protein sequence ID" value="CEN36627.1"/>
    <property type="molecule type" value="Genomic_DNA"/>
</dbReference>
<sequence length="1061" mass="124943">MNESLNYRFIKNQPLGEDLFENKSQDKIASIISEKIINESDFKIIGIDGEWGSGKSNLVKLIEKKLENNHKFFIYDVWGHQEDEQRKSILVELTEFIKSEKDLVNKKNNWENKLRFLLAKSKETTTINQPNLSGAIVIGLLSVPYFAFVNLIKDVIDKVEYLDLGTILTLIPPIILLSFFLRYFWKNFRNKKGIRKSSCLALHQMSQIYTEKQINTTKIETISENEPSVREFQNWMQDINDDLKKPIVIVFDNFDRLPKKHILSIWSSIHIFFAEKSYSKIKVIIPFDREHIQNAFKDLNGEESRSVENKGKNKNFGEDYVNKTFDIVFRVTKPIMSDWKKFFEEQWKKAFIKYDEAEMKLVVQVYEFLNRRITPREIISFINELLTIKLLDENYKERYIGIFILRKNEILANPLKAVSDYKEILDGLYHIYVNDKEYPKQLTAIIYHIEVDKALELIYTQELRDSMLKNNVQKFNKICKADFIDSIFYSAMLSIKSFENPILILSSLDENSKVSTQYIKQTWNTFYNGVLDLGTRMGTLIINDWQITLIKNIDDDKYLSHLLKDYSSLINDTNIEEYIDLIDELINHFTEERVLRNLKENEISEANYVNLIEYNGEGYEKYKLSADYKALDKYLSKLDIKDILKLERMVYLPKNYDFKEYREKLKVELENFGSRSNIQSANDTLIRIKEISHKSGILKDLLSDNSMGSLYSNNQNSELPIINELIAMRIARGSSFSSSYGNYFNGILSQENEKRAEQIANTILNYITYGDLLLMSNYFKNYPLFRQIILKMFGKYDLGKSANIITLINKYSEIKTSLNIDDDSLLNELNKWEVDKNKLDINKLDDEFLSDCFENESLKISQVVVYVFNEEFSNFDKDNYEIVFDNDGNDVHFRFFKYLEPENLTQVSLDVFETKFIELLENGSNFDEQWWSILEIYDANNSSISVVNLFKNILDKILNSKIELSLELANKLLPYFFKYDLLVDRNDIFRLVIKNDFLSDTQFVKLLSKNSEKLKGLYQKASKDDKDGFRNWLNEQRDNNTDIENLARFIDIRRIKGKENQ</sequence>
<keyword evidence="1" id="KW-0812">Transmembrane</keyword>
<evidence type="ECO:0000259" key="2">
    <source>
        <dbReference type="Pfam" id="PF07693"/>
    </source>
</evidence>
<keyword evidence="1" id="KW-0472">Membrane</keyword>
<dbReference type="InterPro" id="IPR027417">
    <property type="entry name" value="P-loop_NTPase"/>
</dbReference>
<keyword evidence="1" id="KW-1133">Transmembrane helix</keyword>
<organism evidence="3 4">
    <name type="scientific">Capnocytophaga cynodegmi</name>
    <dbReference type="NCBI Taxonomy" id="28189"/>
    <lineage>
        <taxon>Bacteria</taxon>
        <taxon>Pseudomonadati</taxon>
        <taxon>Bacteroidota</taxon>
        <taxon>Flavobacteriia</taxon>
        <taxon>Flavobacteriales</taxon>
        <taxon>Flavobacteriaceae</taxon>
        <taxon>Capnocytophaga</taxon>
    </lineage>
</organism>
<dbReference type="Pfam" id="PF07693">
    <property type="entry name" value="KAP_NTPase"/>
    <property type="match status" value="1"/>
</dbReference>
<evidence type="ECO:0000313" key="4">
    <source>
        <dbReference type="Proteomes" id="UP000038083"/>
    </source>
</evidence>
<evidence type="ECO:0000313" key="3">
    <source>
        <dbReference type="EMBL" id="CEN36627.1"/>
    </source>
</evidence>
<gene>
    <name evidence="3" type="ORF">CCYN74_20002</name>
</gene>
<dbReference type="Proteomes" id="UP000038083">
    <property type="component" value="Unassembled WGS sequence"/>
</dbReference>
<feature type="transmembrane region" description="Helical" evidence="1">
    <location>
        <begin position="132"/>
        <end position="152"/>
    </location>
</feature>
<evidence type="ECO:0000256" key="1">
    <source>
        <dbReference type="SAM" id="Phobius"/>
    </source>
</evidence>
<dbReference type="SUPFAM" id="SSF52540">
    <property type="entry name" value="P-loop containing nucleoside triphosphate hydrolases"/>
    <property type="match status" value="1"/>
</dbReference>
<dbReference type="AlphaFoldDB" id="A0A0B7HWN6"/>
<feature type="transmembrane region" description="Helical" evidence="1">
    <location>
        <begin position="164"/>
        <end position="185"/>
    </location>
</feature>
<dbReference type="InterPro" id="IPR011646">
    <property type="entry name" value="KAP_P-loop"/>
</dbReference>
<reference evidence="3 4" key="1">
    <citation type="submission" date="2015-01" db="EMBL/GenBank/DDBJ databases">
        <authorList>
            <person name="MANFREDI Pablo"/>
        </authorList>
    </citation>
    <scope>NUCLEOTIDE SEQUENCE [LARGE SCALE GENOMIC DNA]</scope>
    <source>
        <strain evidence="3 4">Ccy74</strain>
    </source>
</reference>
<accession>A0A0B7HWN6</accession>
<dbReference type="RefSeq" id="WP_018279553.1">
    <property type="nucleotide sequence ID" value="NZ_CDOF01000101.1"/>
</dbReference>